<dbReference type="InterPro" id="IPR036388">
    <property type="entry name" value="WH-like_DNA-bd_sf"/>
</dbReference>
<dbReference type="AlphaFoldDB" id="A0A7W9B7B4"/>
<keyword evidence="3" id="KW-1185">Reference proteome</keyword>
<dbReference type="GO" id="GO:0016987">
    <property type="term" value="F:sigma factor activity"/>
    <property type="evidence" value="ECO:0007669"/>
    <property type="project" value="InterPro"/>
</dbReference>
<evidence type="ECO:0000313" key="3">
    <source>
        <dbReference type="Proteomes" id="UP000537161"/>
    </source>
</evidence>
<protein>
    <submittedName>
        <fullName evidence="2">RNA polymerase sigma-70 factor (ECF subfamily)</fullName>
    </submittedName>
</protein>
<feature type="domain" description="RNA polymerase sigma factor 70 region 4 type 2" evidence="1">
    <location>
        <begin position="19"/>
        <end position="63"/>
    </location>
</feature>
<dbReference type="RefSeq" id="WP_221235172.1">
    <property type="nucleotide sequence ID" value="NZ_JACIJH010000009.1"/>
</dbReference>
<dbReference type="Proteomes" id="UP000537161">
    <property type="component" value="Unassembled WGS sequence"/>
</dbReference>
<dbReference type="GO" id="GO:0003677">
    <property type="term" value="F:DNA binding"/>
    <property type="evidence" value="ECO:0007669"/>
    <property type="project" value="InterPro"/>
</dbReference>
<dbReference type="InterPro" id="IPR013324">
    <property type="entry name" value="RNA_pol_sigma_r3/r4-like"/>
</dbReference>
<organism evidence="2 3">
    <name type="scientific">Sphingopyxis panaciterrulae</name>
    <dbReference type="NCBI Taxonomy" id="462372"/>
    <lineage>
        <taxon>Bacteria</taxon>
        <taxon>Pseudomonadati</taxon>
        <taxon>Pseudomonadota</taxon>
        <taxon>Alphaproteobacteria</taxon>
        <taxon>Sphingomonadales</taxon>
        <taxon>Sphingomonadaceae</taxon>
        <taxon>Sphingopyxis</taxon>
    </lineage>
</organism>
<reference evidence="2 3" key="1">
    <citation type="submission" date="2020-08" db="EMBL/GenBank/DDBJ databases">
        <title>Genomic Encyclopedia of Type Strains, Phase IV (KMG-IV): sequencing the most valuable type-strain genomes for metagenomic binning, comparative biology and taxonomic classification.</title>
        <authorList>
            <person name="Goeker M."/>
        </authorList>
    </citation>
    <scope>NUCLEOTIDE SEQUENCE [LARGE SCALE GENOMIC DNA]</scope>
    <source>
        <strain evidence="2 3">DSM 27163</strain>
    </source>
</reference>
<dbReference type="Gene3D" id="1.10.10.10">
    <property type="entry name" value="Winged helix-like DNA-binding domain superfamily/Winged helix DNA-binding domain"/>
    <property type="match status" value="1"/>
</dbReference>
<dbReference type="SUPFAM" id="SSF88659">
    <property type="entry name" value="Sigma3 and sigma4 domains of RNA polymerase sigma factors"/>
    <property type="match status" value="1"/>
</dbReference>
<evidence type="ECO:0000313" key="2">
    <source>
        <dbReference type="EMBL" id="MBB5707346.1"/>
    </source>
</evidence>
<evidence type="ECO:0000259" key="1">
    <source>
        <dbReference type="Pfam" id="PF08281"/>
    </source>
</evidence>
<accession>A0A7W9B7B4</accession>
<comment type="caution">
    <text evidence="2">The sequence shown here is derived from an EMBL/GenBank/DDBJ whole genome shotgun (WGS) entry which is preliminary data.</text>
</comment>
<name>A0A7W9B7B4_9SPHN</name>
<sequence length="79" mass="9372">MNLIEKQPDALMRQIEDVIARAKPPGRDIFLAVRFDNASYEELAERHGISAKRVEKAIARLMTRILLVGRPRRWQFWRR</sequence>
<dbReference type="InterPro" id="IPR013249">
    <property type="entry name" value="RNA_pol_sigma70_r4_t2"/>
</dbReference>
<dbReference type="EMBL" id="JACIJH010000009">
    <property type="protein sequence ID" value="MBB5707346.1"/>
    <property type="molecule type" value="Genomic_DNA"/>
</dbReference>
<dbReference type="Pfam" id="PF08281">
    <property type="entry name" value="Sigma70_r4_2"/>
    <property type="match status" value="1"/>
</dbReference>
<proteinExistence type="predicted"/>
<dbReference type="GO" id="GO:0006352">
    <property type="term" value="P:DNA-templated transcription initiation"/>
    <property type="evidence" value="ECO:0007669"/>
    <property type="project" value="InterPro"/>
</dbReference>
<gene>
    <name evidence="2" type="ORF">FHR21_002712</name>
</gene>